<sequence>HRHICRMVGVDRKSLTGLTCVVLPWMSYGSVMQYMTKVGWFSQDAIRLIYQVVSGLAYLHEKGVSHGDLHVGRILVDVARDVRLADFGLANFADSAMSCSSALPGATRCMAPEIIDPTLFQLQRVRHTPASDMYSFGQVSWQIYTGEIPFPDLAICQAILAILEGKGQERSLSGRDVPDALWDVMEACWHFEPSRR</sequence>
<dbReference type="PANTHER" id="PTHR44329">
    <property type="entry name" value="SERINE/THREONINE-PROTEIN KINASE TNNI3K-RELATED"/>
    <property type="match status" value="1"/>
</dbReference>
<evidence type="ECO:0000313" key="3">
    <source>
        <dbReference type="Proteomes" id="UP000008370"/>
    </source>
</evidence>
<dbReference type="Proteomes" id="UP000008370">
    <property type="component" value="Unassembled WGS sequence"/>
</dbReference>
<dbReference type="GeneID" id="18920157"/>
<dbReference type="KEGG" id="pco:PHACADRAFT_60952"/>
<dbReference type="SUPFAM" id="SSF56112">
    <property type="entry name" value="Protein kinase-like (PK-like)"/>
    <property type="match status" value="1"/>
</dbReference>
<dbReference type="HOGENOM" id="CLU_000288_7_18_1"/>
<proteinExistence type="predicted"/>
<dbReference type="RefSeq" id="XP_007401684.1">
    <property type="nucleotide sequence ID" value="XM_007401622.1"/>
</dbReference>
<dbReference type="InterPro" id="IPR011009">
    <property type="entry name" value="Kinase-like_dom_sf"/>
</dbReference>
<dbReference type="OrthoDB" id="2802347at2759"/>
<feature type="non-terminal residue" evidence="2">
    <location>
        <position position="196"/>
    </location>
</feature>
<organism evidence="2 3">
    <name type="scientific">Phanerochaete carnosa (strain HHB-10118-sp)</name>
    <name type="common">White-rot fungus</name>
    <name type="synonym">Peniophora carnosa</name>
    <dbReference type="NCBI Taxonomy" id="650164"/>
    <lineage>
        <taxon>Eukaryota</taxon>
        <taxon>Fungi</taxon>
        <taxon>Dikarya</taxon>
        <taxon>Basidiomycota</taxon>
        <taxon>Agaricomycotina</taxon>
        <taxon>Agaricomycetes</taxon>
        <taxon>Polyporales</taxon>
        <taxon>Phanerochaetaceae</taxon>
        <taxon>Phanerochaete</taxon>
    </lineage>
</organism>
<dbReference type="InterPro" id="IPR001245">
    <property type="entry name" value="Ser-Thr/Tyr_kinase_cat_dom"/>
</dbReference>
<dbReference type="PROSITE" id="PS50011">
    <property type="entry name" value="PROTEIN_KINASE_DOM"/>
    <property type="match status" value="1"/>
</dbReference>
<dbReference type="STRING" id="650164.K5VSR5"/>
<dbReference type="GO" id="GO:0005524">
    <property type="term" value="F:ATP binding"/>
    <property type="evidence" value="ECO:0007669"/>
    <property type="project" value="InterPro"/>
</dbReference>
<dbReference type="InterPro" id="IPR051681">
    <property type="entry name" value="Ser/Thr_Kinases-Pseudokinases"/>
</dbReference>
<name>K5VSR5_PHACS</name>
<dbReference type="AlphaFoldDB" id="K5VSR5"/>
<dbReference type="Pfam" id="PF07714">
    <property type="entry name" value="PK_Tyr_Ser-Thr"/>
    <property type="match status" value="1"/>
</dbReference>
<dbReference type="EMBL" id="JH930480">
    <property type="protein sequence ID" value="EKM49619.1"/>
    <property type="molecule type" value="Genomic_DNA"/>
</dbReference>
<feature type="non-terminal residue" evidence="2">
    <location>
        <position position="1"/>
    </location>
</feature>
<gene>
    <name evidence="2" type="ORF">PHACADRAFT_60952</name>
</gene>
<reference evidence="2 3" key="1">
    <citation type="journal article" date="2012" name="BMC Genomics">
        <title>Comparative genomics of the white-rot fungi, Phanerochaete carnosa and P. chrysosporium, to elucidate the genetic basis of the distinct wood types they colonize.</title>
        <authorList>
            <person name="Suzuki H."/>
            <person name="MacDonald J."/>
            <person name="Syed K."/>
            <person name="Salamov A."/>
            <person name="Hori C."/>
            <person name="Aerts A."/>
            <person name="Henrissat B."/>
            <person name="Wiebenga A."/>
            <person name="vanKuyk P.A."/>
            <person name="Barry K."/>
            <person name="Lindquist E."/>
            <person name="LaButti K."/>
            <person name="Lapidus A."/>
            <person name="Lucas S."/>
            <person name="Coutinho P."/>
            <person name="Gong Y."/>
            <person name="Samejima M."/>
            <person name="Mahadevan R."/>
            <person name="Abou-Zaid M."/>
            <person name="de Vries R.P."/>
            <person name="Igarashi K."/>
            <person name="Yadav J.S."/>
            <person name="Grigoriev I.V."/>
            <person name="Master E.R."/>
        </authorList>
    </citation>
    <scope>NUCLEOTIDE SEQUENCE [LARGE SCALE GENOMIC DNA]</scope>
    <source>
        <strain evidence="2 3">HHB-10118-sp</strain>
    </source>
</reference>
<keyword evidence="3" id="KW-1185">Reference proteome</keyword>
<dbReference type="InParanoid" id="K5VSR5"/>
<accession>K5VSR5</accession>
<evidence type="ECO:0000259" key="1">
    <source>
        <dbReference type="PROSITE" id="PS50011"/>
    </source>
</evidence>
<evidence type="ECO:0000313" key="2">
    <source>
        <dbReference type="EMBL" id="EKM49619.1"/>
    </source>
</evidence>
<dbReference type="Gene3D" id="1.10.510.10">
    <property type="entry name" value="Transferase(Phosphotransferase) domain 1"/>
    <property type="match status" value="1"/>
</dbReference>
<protein>
    <recommendedName>
        <fullName evidence="1">Protein kinase domain-containing protein</fullName>
    </recommendedName>
</protein>
<dbReference type="PANTHER" id="PTHR44329:SF261">
    <property type="entry name" value="ZINC FINGER CONTAINING PROTEIN KINASE-RELATED"/>
    <property type="match status" value="1"/>
</dbReference>
<dbReference type="InterPro" id="IPR000719">
    <property type="entry name" value="Prot_kinase_dom"/>
</dbReference>
<dbReference type="PRINTS" id="PR00109">
    <property type="entry name" value="TYRKINASE"/>
</dbReference>
<feature type="domain" description="Protein kinase" evidence="1">
    <location>
        <begin position="1"/>
        <end position="196"/>
    </location>
</feature>
<dbReference type="GO" id="GO:0004674">
    <property type="term" value="F:protein serine/threonine kinase activity"/>
    <property type="evidence" value="ECO:0007669"/>
    <property type="project" value="TreeGrafter"/>
</dbReference>